<keyword evidence="9" id="KW-0067">ATP-binding</keyword>
<keyword evidence="11" id="KW-0648">Protein biosynthesis</keyword>
<dbReference type="InterPro" id="IPR002320">
    <property type="entry name" value="Thr-tRNA-ligase_IIa"/>
</dbReference>
<evidence type="ECO:0000256" key="6">
    <source>
        <dbReference type="ARBA" id="ARBA00022723"/>
    </source>
</evidence>
<dbReference type="PROSITE" id="PS50862">
    <property type="entry name" value="AA_TRNA_LIGASE_II"/>
    <property type="match status" value="1"/>
</dbReference>
<dbReference type="InterPro" id="IPR045864">
    <property type="entry name" value="aa-tRNA-synth_II/BPL/LPL"/>
</dbReference>
<proteinExistence type="inferred from homology"/>
<dbReference type="PROSITE" id="PS51880">
    <property type="entry name" value="TGS"/>
    <property type="match status" value="1"/>
</dbReference>
<evidence type="ECO:0000256" key="12">
    <source>
        <dbReference type="ARBA" id="ARBA00023146"/>
    </source>
</evidence>
<dbReference type="SUPFAM" id="SSF55681">
    <property type="entry name" value="Class II aaRS and biotin synthetases"/>
    <property type="match status" value="1"/>
</dbReference>
<dbReference type="CDD" id="cd00771">
    <property type="entry name" value="ThrRS_core"/>
    <property type="match status" value="1"/>
</dbReference>
<evidence type="ECO:0000256" key="8">
    <source>
        <dbReference type="ARBA" id="ARBA00022833"/>
    </source>
</evidence>
<evidence type="ECO:0000256" key="2">
    <source>
        <dbReference type="ARBA" id="ARBA00013163"/>
    </source>
</evidence>
<dbReference type="InterPro" id="IPR036621">
    <property type="entry name" value="Anticodon-bd_dom_sf"/>
</dbReference>
<protein>
    <recommendedName>
        <fullName evidence="2">threonine--tRNA ligase</fullName>
        <ecNumber evidence="2">6.1.1.3</ecNumber>
    </recommendedName>
</protein>
<dbReference type="GO" id="GO:0046872">
    <property type="term" value="F:metal ion binding"/>
    <property type="evidence" value="ECO:0007669"/>
    <property type="project" value="UniProtKB-KW"/>
</dbReference>
<evidence type="ECO:0000256" key="11">
    <source>
        <dbReference type="ARBA" id="ARBA00022917"/>
    </source>
</evidence>
<dbReference type="Pfam" id="PF00587">
    <property type="entry name" value="tRNA-synt_2b"/>
    <property type="match status" value="1"/>
</dbReference>
<dbReference type="Pfam" id="PF07973">
    <property type="entry name" value="tRNA_SAD"/>
    <property type="match status" value="1"/>
</dbReference>
<comment type="catalytic activity">
    <reaction evidence="13">
        <text>tRNA(Thr) + L-threonine + ATP = L-threonyl-tRNA(Thr) + AMP + diphosphate + H(+)</text>
        <dbReference type="Rhea" id="RHEA:24624"/>
        <dbReference type="Rhea" id="RHEA-COMP:9670"/>
        <dbReference type="Rhea" id="RHEA-COMP:9704"/>
        <dbReference type="ChEBI" id="CHEBI:15378"/>
        <dbReference type="ChEBI" id="CHEBI:30616"/>
        <dbReference type="ChEBI" id="CHEBI:33019"/>
        <dbReference type="ChEBI" id="CHEBI:57926"/>
        <dbReference type="ChEBI" id="CHEBI:78442"/>
        <dbReference type="ChEBI" id="CHEBI:78534"/>
        <dbReference type="ChEBI" id="CHEBI:456215"/>
        <dbReference type="EC" id="6.1.1.3"/>
    </reaction>
</comment>
<dbReference type="HAMAP" id="MF_00184">
    <property type="entry name" value="Thr_tRNA_synth"/>
    <property type="match status" value="1"/>
</dbReference>
<dbReference type="PRINTS" id="PR01047">
    <property type="entry name" value="TRNASYNTHTHR"/>
</dbReference>
<sequence length="727" mass="81004">MSPAAASRTIRVTLPDGSVKEFEGAVTAYQVAESIGSRLAMAAVGARIDGELSDLHAPIERDCKLAIITEKTREGEPDPDALFMLRHSAAHVMAEAIQRIVPGAELVYGPPLETGFYYDIRFPEERPLKEGDFEAIEAEMAKIVKEDRPFTRYEMSVDEGMKKLKTEGSKYKIDNAKRAIAVMDAESEPCEGSDGACASEMGSEASRTQPRRLSFYVTGEPGNTWEDLCRGPHVPSTGRIGAFKVMSLASSYWHGDETSDRLTRVYGTAFFKPKDLNKYLDQLEQAKARDHRVLGRKLKLFHIDESVGQGLILWTPHGSIVRKELQNFISEELKKQDYFEVFTPHIGKLELYKTSGHFPYYADSQYPPIIKREQIDMLAEEGCSCSELANRLSEGEIDGYLLKPMNCPHHIKLFDSQPHSYRDMPVRLAEFGTVYRWEQSGEINGMTRVRGFTQDDAHLFCTPDQVQEELLGCLALVKIIFGTLGMSDYRVRIGLRDTDSAKYTGDPANWDKAEEACRQAAGSLGVPFTEEPGEAAFYGPKIDFIIKDVIGREWQLGTVQVDYNLPERFDLSYIGPDNTPHRPVMIHRAPFGSMERFIGCLIEHFAGAFPTWLSPEQVRVLPISEKSNEYAQRVVCELKAAGVRASMDDGNERVQAKIKRAAAEKVPYMAVVGPRDAESGKVSVRARGVQKDLGAMAIAEFVAGVQREAAERLAWGEPGTVIANMTS</sequence>
<keyword evidence="3" id="KW-0963">Cytoplasm</keyword>
<accession>A0A3B1E715</accession>
<dbReference type="InterPro" id="IPR004095">
    <property type="entry name" value="TGS"/>
</dbReference>
<dbReference type="InterPro" id="IPR012675">
    <property type="entry name" value="Beta-grasp_dom_sf"/>
</dbReference>
<dbReference type="EC" id="6.1.1.3" evidence="2"/>
<keyword evidence="12 16" id="KW-0030">Aminoacyl-tRNA synthetase</keyword>
<comment type="similarity">
    <text evidence="1">Belongs to the class-II aminoacyl-tRNA synthetase family.</text>
</comment>
<evidence type="ECO:0000313" key="16">
    <source>
        <dbReference type="EMBL" id="VAX42385.1"/>
    </source>
</evidence>
<dbReference type="InterPro" id="IPR033728">
    <property type="entry name" value="ThrRS_core"/>
</dbReference>
<evidence type="ECO:0000256" key="1">
    <source>
        <dbReference type="ARBA" id="ARBA00008226"/>
    </source>
</evidence>
<evidence type="ECO:0000256" key="7">
    <source>
        <dbReference type="ARBA" id="ARBA00022741"/>
    </source>
</evidence>
<dbReference type="InterPro" id="IPR006195">
    <property type="entry name" value="aa-tRNA-synth_II"/>
</dbReference>
<dbReference type="GO" id="GO:0004829">
    <property type="term" value="F:threonine-tRNA ligase activity"/>
    <property type="evidence" value="ECO:0007669"/>
    <property type="project" value="UniProtKB-EC"/>
</dbReference>
<dbReference type="Gene3D" id="3.30.980.10">
    <property type="entry name" value="Threonyl-trna Synthetase, Chain A, domain 2"/>
    <property type="match status" value="1"/>
</dbReference>
<keyword evidence="6" id="KW-0479">Metal-binding</keyword>
<dbReference type="GO" id="GO:0000049">
    <property type="term" value="F:tRNA binding"/>
    <property type="evidence" value="ECO:0007669"/>
    <property type="project" value="UniProtKB-KW"/>
</dbReference>
<dbReference type="FunFam" id="3.40.50.800:FF:000001">
    <property type="entry name" value="Threonine--tRNA ligase"/>
    <property type="match status" value="1"/>
</dbReference>
<dbReference type="FunFam" id="3.10.20.30:FF:000005">
    <property type="entry name" value="Threonine--tRNA ligase"/>
    <property type="match status" value="1"/>
</dbReference>
<dbReference type="InterPro" id="IPR004154">
    <property type="entry name" value="Anticodon-bd"/>
</dbReference>
<reference evidence="16" key="1">
    <citation type="submission" date="2018-06" db="EMBL/GenBank/DDBJ databases">
        <authorList>
            <person name="Zhirakovskaya E."/>
        </authorList>
    </citation>
    <scope>NUCLEOTIDE SEQUENCE</scope>
</reference>
<dbReference type="GO" id="GO:0005737">
    <property type="term" value="C:cytoplasm"/>
    <property type="evidence" value="ECO:0007669"/>
    <property type="project" value="InterPro"/>
</dbReference>
<dbReference type="Gene3D" id="3.40.50.800">
    <property type="entry name" value="Anticodon-binding domain"/>
    <property type="match status" value="1"/>
</dbReference>
<dbReference type="SUPFAM" id="SSF81271">
    <property type="entry name" value="TGS-like"/>
    <property type="match status" value="1"/>
</dbReference>
<organism evidence="16">
    <name type="scientific">hydrothermal vent metagenome</name>
    <dbReference type="NCBI Taxonomy" id="652676"/>
    <lineage>
        <taxon>unclassified sequences</taxon>
        <taxon>metagenomes</taxon>
        <taxon>ecological metagenomes</taxon>
    </lineage>
</organism>
<dbReference type="CDD" id="cd00860">
    <property type="entry name" value="ThrRS_anticodon"/>
    <property type="match status" value="1"/>
</dbReference>
<dbReference type="Gene3D" id="3.30.930.10">
    <property type="entry name" value="Bira Bifunctional Protein, Domain 2"/>
    <property type="match status" value="1"/>
</dbReference>
<dbReference type="Pfam" id="PF03129">
    <property type="entry name" value="HGTP_anticodon"/>
    <property type="match status" value="1"/>
</dbReference>
<evidence type="ECO:0000259" key="14">
    <source>
        <dbReference type="PROSITE" id="PS50862"/>
    </source>
</evidence>
<dbReference type="SMART" id="SM00863">
    <property type="entry name" value="tRNA_SAD"/>
    <property type="match status" value="1"/>
</dbReference>
<dbReference type="SUPFAM" id="SSF55186">
    <property type="entry name" value="ThrRS/AlaRS common domain"/>
    <property type="match status" value="1"/>
</dbReference>
<dbReference type="PANTHER" id="PTHR11451:SF44">
    <property type="entry name" value="THREONINE--TRNA LIGASE, CHLOROPLASTIC_MITOCHONDRIAL 2"/>
    <property type="match status" value="1"/>
</dbReference>
<keyword evidence="4" id="KW-0820">tRNA-binding</keyword>
<dbReference type="NCBIfam" id="TIGR00418">
    <property type="entry name" value="thrS"/>
    <property type="match status" value="1"/>
</dbReference>
<evidence type="ECO:0000256" key="4">
    <source>
        <dbReference type="ARBA" id="ARBA00022555"/>
    </source>
</evidence>
<dbReference type="InterPro" id="IPR018163">
    <property type="entry name" value="Thr/Ala-tRNA-synth_IIc_edit"/>
</dbReference>
<evidence type="ECO:0000256" key="3">
    <source>
        <dbReference type="ARBA" id="ARBA00022490"/>
    </source>
</evidence>
<dbReference type="CDD" id="cd01667">
    <property type="entry name" value="TGS_ThrRS"/>
    <property type="match status" value="1"/>
</dbReference>
<dbReference type="GO" id="GO:0006435">
    <property type="term" value="P:threonyl-tRNA aminoacylation"/>
    <property type="evidence" value="ECO:0007669"/>
    <property type="project" value="InterPro"/>
</dbReference>
<dbReference type="AlphaFoldDB" id="A0A3B1E715"/>
<dbReference type="InterPro" id="IPR002314">
    <property type="entry name" value="aa-tRNA-synt_IIb"/>
</dbReference>
<evidence type="ECO:0000259" key="15">
    <source>
        <dbReference type="PROSITE" id="PS51880"/>
    </source>
</evidence>
<dbReference type="EMBL" id="UOGK01000683">
    <property type="protein sequence ID" value="VAX42385.1"/>
    <property type="molecule type" value="Genomic_DNA"/>
</dbReference>
<name>A0A3B1E715_9ZZZZ</name>
<evidence type="ECO:0000256" key="10">
    <source>
        <dbReference type="ARBA" id="ARBA00022884"/>
    </source>
</evidence>
<evidence type="ECO:0000256" key="13">
    <source>
        <dbReference type="ARBA" id="ARBA00049515"/>
    </source>
</evidence>
<dbReference type="InterPro" id="IPR047246">
    <property type="entry name" value="ThrRS_anticodon"/>
</dbReference>
<dbReference type="Gene3D" id="3.10.20.30">
    <property type="match status" value="1"/>
</dbReference>
<keyword evidence="5 16" id="KW-0436">Ligase</keyword>
<evidence type="ECO:0000256" key="9">
    <source>
        <dbReference type="ARBA" id="ARBA00022840"/>
    </source>
</evidence>
<dbReference type="InterPro" id="IPR012676">
    <property type="entry name" value="TGS-like"/>
</dbReference>
<keyword evidence="10" id="KW-0694">RNA-binding</keyword>
<dbReference type="FunFam" id="3.30.930.10:FF:000002">
    <property type="entry name" value="Threonine--tRNA ligase"/>
    <property type="match status" value="1"/>
</dbReference>
<dbReference type="SUPFAM" id="SSF52954">
    <property type="entry name" value="Class II aaRS ABD-related"/>
    <property type="match status" value="1"/>
</dbReference>
<keyword evidence="8" id="KW-0862">Zinc</keyword>
<dbReference type="PANTHER" id="PTHR11451">
    <property type="entry name" value="THREONINE-TRNA LIGASE"/>
    <property type="match status" value="1"/>
</dbReference>
<dbReference type="GO" id="GO:0005524">
    <property type="term" value="F:ATP binding"/>
    <property type="evidence" value="ECO:0007669"/>
    <property type="project" value="UniProtKB-KW"/>
</dbReference>
<dbReference type="Gene3D" id="3.30.54.20">
    <property type="match status" value="1"/>
</dbReference>
<feature type="domain" description="Aminoacyl-transfer RNA synthetases class-II family profile" evidence="14">
    <location>
        <begin position="290"/>
        <end position="610"/>
    </location>
</feature>
<dbReference type="InterPro" id="IPR012947">
    <property type="entry name" value="tRNA_SAD"/>
</dbReference>
<keyword evidence="7" id="KW-0547">Nucleotide-binding</keyword>
<evidence type="ECO:0000256" key="5">
    <source>
        <dbReference type="ARBA" id="ARBA00022598"/>
    </source>
</evidence>
<feature type="domain" description="TGS" evidence="15">
    <location>
        <begin position="8"/>
        <end position="69"/>
    </location>
</feature>
<dbReference type="Pfam" id="PF02824">
    <property type="entry name" value="TGS"/>
    <property type="match status" value="1"/>
</dbReference>
<gene>
    <name evidence="16" type="ORF">MNBD_PLANCTO03-1046</name>
</gene>